<accession>A0A7W4K5R1</accession>
<keyword evidence="1" id="KW-1133">Transmembrane helix</keyword>
<gene>
    <name evidence="2" type="ORF">HLH28_04840</name>
</gene>
<evidence type="ECO:0000313" key="2">
    <source>
        <dbReference type="EMBL" id="MBB2200909.1"/>
    </source>
</evidence>
<dbReference type="Proteomes" id="UP000578030">
    <property type="component" value="Unassembled WGS sequence"/>
</dbReference>
<evidence type="ECO:0000313" key="3">
    <source>
        <dbReference type="Proteomes" id="UP000578030"/>
    </source>
</evidence>
<name>A0A7W4K5R1_9PROT</name>
<dbReference type="EMBL" id="JABEQM010000003">
    <property type="protein sequence ID" value="MBB2200909.1"/>
    <property type="molecule type" value="Genomic_DNA"/>
</dbReference>
<organism evidence="2 3">
    <name type="scientific">Gluconacetobacter tumulisoli</name>
    <dbReference type="NCBI Taxonomy" id="1286189"/>
    <lineage>
        <taxon>Bacteria</taxon>
        <taxon>Pseudomonadati</taxon>
        <taxon>Pseudomonadota</taxon>
        <taxon>Alphaproteobacteria</taxon>
        <taxon>Acetobacterales</taxon>
        <taxon>Acetobacteraceae</taxon>
        <taxon>Gluconacetobacter</taxon>
    </lineage>
</organism>
<keyword evidence="1" id="KW-0812">Transmembrane</keyword>
<dbReference type="RefSeq" id="WP_182955317.1">
    <property type="nucleotide sequence ID" value="NZ_JABEQM010000003.1"/>
</dbReference>
<evidence type="ECO:0000256" key="1">
    <source>
        <dbReference type="SAM" id="Phobius"/>
    </source>
</evidence>
<keyword evidence="3" id="KW-1185">Reference proteome</keyword>
<comment type="caution">
    <text evidence="2">The sequence shown here is derived from an EMBL/GenBank/DDBJ whole genome shotgun (WGS) entry which is preliminary data.</text>
</comment>
<protein>
    <submittedName>
        <fullName evidence="2">Uncharacterized protein</fullName>
    </submittedName>
</protein>
<keyword evidence="1" id="KW-0472">Membrane</keyword>
<proteinExistence type="predicted"/>
<dbReference type="AlphaFoldDB" id="A0A7W4K5R1"/>
<reference evidence="2 3" key="1">
    <citation type="submission" date="2020-04" db="EMBL/GenBank/DDBJ databases">
        <title>Description of novel Gluconacetobacter.</title>
        <authorList>
            <person name="Sombolestani A."/>
        </authorList>
    </citation>
    <scope>NUCLEOTIDE SEQUENCE [LARGE SCALE GENOMIC DNA]</scope>
    <source>
        <strain evidence="2 3">LMG 27802</strain>
    </source>
</reference>
<sequence>MTHVQSPRGRMVARCASPVRPAHDRAGGRTPVAMTVSGAAAGVAAMGLAAWLVQAAWTGGLTLRDLSEATACLFAF</sequence>
<feature type="transmembrane region" description="Helical" evidence="1">
    <location>
        <begin position="32"/>
        <end position="53"/>
    </location>
</feature>